<dbReference type="Proteomes" id="UP001592582">
    <property type="component" value="Unassembled WGS sequence"/>
</dbReference>
<dbReference type="InterPro" id="IPR019823">
    <property type="entry name" value="Mechanosensitive_channel_CS"/>
</dbReference>
<evidence type="ECO:0000256" key="8">
    <source>
        <dbReference type="ARBA" id="ARBA00023136"/>
    </source>
</evidence>
<dbReference type="Gene3D" id="1.10.1200.120">
    <property type="entry name" value="Large-conductance mechanosensitive channel, MscL, domain 1"/>
    <property type="match status" value="1"/>
</dbReference>
<evidence type="ECO:0000313" key="12">
    <source>
        <dbReference type="EMBL" id="MFC1431075.1"/>
    </source>
</evidence>
<feature type="transmembrane region" description="Helical" evidence="10">
    <location>
        <begin position="65"/>
        <end position="87"/>
    </location>
</feature>
<keyword evidence="6 10" id="KW-1133">Transmembrane helix</keyword>
<comment type="similarity">
    <text evidence="2">Belongs to the MscL family.</text>
</comment>
<dbReference type="PANTHER" id="PTHR30266">
    <property type="entry name" value="MECHANOSENSITIVE CHANNEL MSCL"/>
    <property type="match status" value="1"/>
</dbReference>
<keyword evidence="8 10" id="KW-0472">Membrane</keyword>
<dbReference type="InterPro" id="IPR037673">
    <property type="entry name" value="MSC/AndL"/>
</dbReference>
<dbReference type="SUPFAM" id="SSF81330">
    <property type="entry name" value="Gated mechanosensitive channel"/>
    <property type="match status" value="1"/>
</dbReference>
<evidence type="ECO:0000313" key="11">
    <source>
        <dbReference type="EMBL" id="MFC1410900.1"/>
    </source>
</evidence>
<keyword evidence="3" id="KW-0813">Transport</keyword>
<dbReference type="PROSITE" id="PS01327">
    <property type="entry name" value="MSCL"/>
    <property type="match status" value="1"/>
</dbReference>
<dbReference type="PRINTS" id="PR01264">
    <property type="entry name" value="MECHCHANNEL"/>
</dbReference>
<name>A0ABV6VB15_9ACTN</name>
<keyword evidence="5 10" id="KW-0812">Transmembrane</keyword>
<accession>A0ABV6VB15</accession>
<evidence type="ECO:0000256" key="2">
    <source>
        <dbReference type="ARBA" id="ARBA00007254"/>
    </source>
</evidence>
<dbReference type="InterPro" id="IPR001185">
    <property type="entry name" value="MS_channel"/>
</dbReference>
<reference evidence="13 14" key="1">
    <citation type="submission" date="2024-09" db="EMBL/GenBank/DDBJ databases">
        <authorList>
            <person name="Lee S.D."/>
        </authorList>
    </citation>
    <scope>NUCLEOTIDE SEQUENCE [LARGE SCALE GENOMIC DNA]</scope>
    <source>
        <strain evidence="11 14">N1-1</strain>
        <strain evidence="12 13">N1-3</strain>
    </source>
</reference>
<keyword evidence="14" id="KW-1185">Reference proteome</keyword>
<evidence type="ECO:0000256" key="9">
    <source>
        <dbReference type="ARBA" id="ARBA00023303"/>
    </source>
</evidence>
<evidence type="ECO:0000313" key="14">
    <source>
        <dbReference type="Proteomes" id="UP001592582"/>
    </source>
</evidence>
<comment type="subcellular location">
    <subcellularLocation>
        <location evidence="1">Cell membrane</location>
        <topology evidence="1">Multi-pass membrane protein</topology>
    </subcellularLocation>
</comment>
<evidence type="ECO:0000256" key="6">
    <source>
        <dbReference type="ARBA" id="ARBA00022989"/>
    </source>
</evidence>
<evidence type="ECO:0000256" key="7">
    <source>
        <dbReference type="ARBA" id="ARBA00023065"/>
    </source>
</evidence>
<feature type="transmembrane region" description="Helical" evidence="10">
    <location>
        <begin position="12"/>
        <end position="45"/>
    </location>
</feature>
<dbReference type="InterPro" id="IPR036019">
    <property type="entry name" value="MscL_channel"/>
</dbReference>
<organism evidence="11 14">
    <name type="scientific">Streptacidiphilus alkalitolerans</name>
    <dbReference type="NCBI Taxonomy" id="3342712"/>
    <lineage>
        <taxon>Bacteria</taxon>
        <taxon>Bacillati</taxon>
        <taxon>Actinomycetota</taxon>
        <taxon>Actinomycetes</taxon>
        <taxon>Kitasatosporales</taxon>
        <taxon>Streptomycetaceae</taxon>
        <taxon>Streptacidiphilus</taxon>
    </lineage>
</organism>
<dbReference type="PANTHER" id="PTHR30266:SF2">
    <property type="entry name" value="LARGE-CONDUCTANCE MECHANOSENSITIVE CHANNEL"/>
    <property type="match status" value="1"/>
</dbReference>
<proteinExistence type="inferred from homology"/>
<evidence type="ECO:0000256" key="5">
    <source>
        <dbReference type="ARBA" id="ARBA00022692"/>
    </source>
</evidence>
<dbReference type="Proteomes" id="UP001592530">
    <property type="component" value="Unassembled WGS sequence"/>
</dbReference>
<dbReference type="NCBIfam" id="TIGR00220">
    <property type="entry name" value="mscL"/>
    <property type="match status" value="1"/>
</dbReference>
<keyword evidence="9" id="KW-0407">Ion channel</keyword>
<evidence type="ECO:0000256" key="10">
    <source>
        <dbReference type="SAM" id="Phobius"/>
    </source>
</evidence>
<keyword evidence="4" id="KW-1003">Cell membrane</keyword>
<protein>
    <submittedName>
        <fullName evidence="11">Large conductance mechanosensitive channel protein MscL</fullName>
    </submittedName>
</protein>
<dbReference type="Pfam" id="PF01741">
    <property type="entry name" value="MscL"/>
    <property type="match status" value="1"/>
</dbReference>
<evidence type="ECO:0000256" key="3">
    <source>
        <dbReference type="ARBA" id="ARBA00022448"/>
    </source>
</evidence>
<comment type="caution">
    <text evidence="11">The sequence shown here is derived from an EMBL/GenBank/DDBJ whole genome shotgun (WGS) entry which is preliminary data.</text>
</comment>
<gene>
    <name evidence="11" type="primary">mscL</name>
    <name evidence="12" type="ORF">ACEZDB_10470</name>
    <name evidence="11" type="ORF">ACEZDG_16680</name>
</gene>
<dbReference type="RefSeq" id="WP_380509462.1">
    <property type="nucleotide sequence ID" value="NZ_JBHEZX010000006.1"/>
</dbReference>
<evidence type="ECO:0000313" key="13">
    <source>
        <dbReference type="Proteomes" id="UP001592530"/>
    </source>
</evidence>
<keyword evidence="7" id="KW-0406">Ion transport</keyword>
<evidence type="ECO:0000256" key="4">
    <source>
        <dbReference type="ARBA" id="ARBA00022475"/>
    </source>
</evidence>
<dbReference type="EMBL" id="JBHEZY010000003">
    <property type="protein sequence ID" value="MFC1431075.1"/>
    <property type="molecule type" value="Genomic_DNA"/>
</dbReference>
<evidence type="ECO:0000256" key="1">
    <source>
        <dbReference type="ARBA" id="ARBA00004651"/>
    </source>
</evidence>
<sequence length="148" mass="15813">MKGFRSFLLRGNVVDLAVGIVIGAAFTAVVNGFVNAFLTPIVGLITGKTGNFSSAVFKVDGVSFAYGQLINATISFVLIAAVVYYFVVMPVNKLHERFKPKEEPGAPTKDCPECLSTIPIAATRCSFCTIPVGPQEHGVPTQKAYPTR</sequence>
<dbReference type="EMBL" id="JBHEZX010000006">
    <property type="protein sequence ID" value="MFC1410900.1"/>
    <property type="molecule type" value="Genomic_DNA"/>
</dbReference>